<dbReference type="KEGG" id="ami:Amir_1638"/>
<name>C6WBL9_ACTMD</name>
<evidence type="ECO:0000313" key="2">
    <source>
        <dbReference type="Proteomes" id="UP000002213"/>
    </source>
</evidence>
<organism evidence="1 2">
    <name type="scientific">Actinosynnema mirum (strain ATCC 29888 / DSM 43827 / JCM 3225 / NBRC 14064 / NCIMB 13271 / NRRL B-12336 / IMRU 3971 / 101)</name>
    <dbReference type="NCBI Taxonomy" id="446462"/>
    <lineage>
        <taxon>Bacteria</taxon>
        <taxon>Bacillati</taxon>
        <taxon>Actinomycetota</taxon>
        <taxon>Actinomycetes</taxon>
        <taxon>Pseudonocardiales</taxon>
        <taxon>Pseudonocardiaceae</taxon>
        <taxon>Actinosynnema</taxon>
    </lineage>
</organism>
<dbReference type="EMBL" id="CP001630">
    <property type="protein sequence ID" value="ACU35587.1"/>
    <property type="molecule type" value="Genomic_DNA"/>
</dbReference>
<dbReference type="STRING" id="446462.Amir_1638"/>
<accession>C6WBL9</accession>
<reference evidence="1 2" key="1">
    <citation type="journal article" date="2009" name="Stand. Genomic Sci.">
        <title>Complete genome sequence of Actinosynnema mirum type strain (101).</title>
        <authorList>
            <person name="Land M."/>
            <person name="Lapidus A."/>
            <person name="Mayilraj S."/>
            <person name="Chen F."/>
            <person name="Copeland A."/>
            <person name="Del Rio T.G."/>
            <person name="Nolan M."/>
            <person name="Lucas S."/>
            <person name="Tice H."/>
            <person name="Cheng J.F."/>
            <person name="Chertkov O."/>
            <person name="Bruce D."/>
            <person name="Goodwin L."/>
            <person name="Pitluck S."/>
            <person name="Rohde M."/>
            <person name="Goker M."/>
            <person name="Pati A."/>
            <person name="Ivanova N."/>
            <person name="Mavromatis K."/>
            <person name="Chen A."/>
            <person name="Palaniappan K."/>
            <person name="Hauser L."/>
            <person name="Chang Y.J."/>
            <person name="Jeffries C.C."/>
            <person name="Brettin T."/>
            <person name="Detter J.C."/>
            <person name="Han C."/>
            <person name="Chain P."/>
            <person name="Tindall B.J."/>
            <person name="Bristow J."/>
            <person name="Eisen J.A."/>
            <person name="Markowitz V."/>
            <person name="Hugenholtz P."/>
            <person name="Kyrpides N.C."/>
            <person name="Klenk H.P."/>
        </authorList>
    </citation>
    <scope>NUCLEOTIDE SEQUENCE [LARGE SCALE GENOMIC DNA]</scope>
    <source>
        <strain evidence="2">ATCC 29888 / DSM 43827 / JCM 3225 / NBRC 14064 / NCIMB 13271 / NRRL B-12336 / IMRU 3971 / 101</strain>
    </source>
</reference>
<dbReference type="AlphaFoldDB" id="C6WBL9"/>
<dbReference type="OrthoDB" id="9924215at2"/>
<dbReference type="RefSeq" id="WP_015800476.1">
    <property type="nucleotide sequence ID" value="NC_013093.1"/>
</dbReference>
<evidence type="ECO:0000313" key="1">
    <source>
        <dbReference type="EMBL" id="ACU35587.1"/>
    </source>
</evidence>
<dbReference type="Proteomes" id="UP000002213">
    <property type="component" value="Chromosome"/>
</dbReference>
<protein>
    <submittedName>
        <fullName evidence="1">Uncharacterized protein</fullName>
    </submittedName>
</protein>
<proteinExistence type="predicted"/>
<gene>
    <name evidence="1" type="ordered locus">Amir_1638</name>
</gene>
<keyword evidence="2" id="KW-1185">Reference proteome</keyword>
<sequence length="147" mass="14616">MIWATTPEVRAYAGADLPSSVGDAEVQRGIDRAVRSLEASVLRWPLLDDAERPADARVRADVVAAVAETLLARRKADAVAADLGGAGATAVIAAGGTVSAGKLTVSGSRNGGSGAGVAIGDAGRRPPVEAWEALAAAGMIGGSVASW</sequence>
<dbReference type="HOGENOM" id="CLU_1764084_0_0_11"/>
<dbReference type="eggNOG" id="ENOG5032JBY">
    <property type="taxonomic scope" value="Bacteria"/>
</dbReference>